<comment type="subcellular location">
    <subcellularLocation>
        <location evidence="9">Cytoplasm</location>
    </subcellularLocation>
</comment>
<dbReference type="SMART" id="SM00434">
    <property type="entry name" value="TOP4c"/>
    <property type="match status" value="1"/>
</dbReference>
<evidence type="ECO:0000256" key="5">
    <source>
        <dbReference type="ARBA" id="ARBA00023029"/>
    </source>
</evidence>
<dbReference type="InterPro" id="IPR005743">
    <property type="entry name" value="GyrA"/>
</dbReference>
<dbReference type="EC" id="5.6.2.2" evidence="9"/>
<dbReference type="FunFam" id="1.10.268.10:FF:000001">
    <property type="entry name" value="DNA gyrase subunit A"/>
    <property type="match status" value="1"/>
</dbReference>
<dbReference type="Proteomes" id="UP000003303">
    <property type="component" value="Unassembled WGS sequence"/>
</dbReference>
<feature type="coiled-coil region" evidence="11">
    <location>
        <begin position="429"/>
        <end position="456"/>
    </location>
</feature>
<evidence type="ECO:0000256" key="3">
    <source>
        <dbReference type="ARBA" id="ARBA00022741"/>
    </source>
</evidence>
<reference evidence="14 15" key="1">
    <citation type="submission" date="2009-04" db="EMBL/GenBank/DDBJ databases">
        <authorList>
            <person name="Sebastian Y."/>
            <person name="Madupu R."/>
            <person name="Durkin A.S."/>
            <person name="Torralba M."/>
            <person name="Methe B."/>
            <person name="Sutton G.G."/>
            <person name="Strausberg R.L."/>
            <person name="Nelson K.E."/>
        </authorList>
    </citation>
    <scope>NUCLEOTIDE SEQUENCE [LARGE SCALE GENOMIC DNA]</scope>
    <source>
        <strain evidence="14 15">60-3</strain>
    </source>
</reference>
<dbReference type="GO" id="GO:0005524">
    <property type="term" value="F:ATP binding"/>
    <property type="evidence" value="ECO:0007669"/>
    <property type="project" value="UniProtKB-UniRule"/>
</dbReference>
<dbReference type="GO" id="GO:0009330">
    <property type="term" value="C:DNA topoisomerase type II (double strand cut, ATP-hydrolyzing) complex"/>
    <property type="evidence" value="ECO:0007669"/>
    <property type="project" value="TreeGrafter"/>
</dbReference>
<keyword evidence="15" id="KW-1185">Reference proteome</keyword>
<comment type="subunit">
    <text evidence="8">Heterotetramer composed of ParC and ParE.</text>
</comment>
<keyword evidence="9" id="KW-0963">Cytoplasm</keyword>
<comment type="function">
    <text evidence="9">A type II topoisomerase that negatively supercoils closed circular double-stranded (ds) DNA in an ATP-dependent manner to modulate DNA topology and maintain chromosomes in an underwound state. Negative supercoiling favors strand separation, and DNA replication, transcription, recombination and repair, all of which involve strand separation. Also able to catalyze the interconversion of other topological isomers of dsDNA rings, including catenanes and knotted rings. Type II topoisomerases break and join 2 DNA strands simultaneously in an ATP-dependent manner.</text>
</comment>
<dbReference type="GO" id="GO:0005694">
    <property type="term" value="C:chromosome"/>
    <property type="evidence" value="ECO:0007669"/>
    <property type="project" value="InterPro"/>
</dbReference>
<dbReference type="InterPro" id="IPR013758">
    <property type="entry name" value="Topo_IIA_A/C_ab"/>
</dbReference>
<dbReference type="CDD" id="cd00187">
    <property type="entry name" value="TOP4c"/>
    <property type="match status" value="1"/>
</dbReference>
<dbReference type="FunFam" id="3.90.199.10:FF:000001">
    <property type="entry name" value="DNA gyrase subunit A"/>
    <property type="match status" value="1"/>
</dbReference>
<gene>
    <name evidence="9 14" type="primary">gyrA</name>
    <name evidence="14" type="ORF">PORUE0001_0106</name>
</gene>
<dbReference type="STRING" id="596327.PORUE0001_0106"/>
<dbReference type="eggNOG" id="COG0188">
    <property type="taxonomic scope" value="Bacteria"/>
</dbReference>
<dbReference type="GO" id="GO:0034335">
    <property type="term" value="F:DNA negative supercoiling activity"/>
    <property type="evidence" value="ECO:0007669"/>
    <property type="project" value="UniProtKB-ARBA"/>
</dbReference>
<dbReference type="SUPFAM" id="SSF56719">
    <property type="entry name" value="Type II DNA topoisomerase"/>
    <property type="match status" value="1"/>
</dbReference>
<evidence type="ECO:0000256" key="1">
    <source>
        <dbReference type="ARBA" id="ARBA00000185"/>
    </source>
</evidence>
<dbReference type="InterPro" id="IPR013760">
    <property type="entry name" value="Topo_IIA-like_dom_sf"/>
</dbReference>
<evidence type="ECO:0000259" key="13">
    <source>
        <dbReference type="PROSITE" id="PS52040"/>
    </source>
</evidence>
<dbReference type="GO" id="GO:0003677">
    <property type="term" value="F:DNA binding"/>
    <property type="evidence" value="ECO:0007669"/>
    <property type="project" value="UniProtKB-UniRule"/>
</dbReference>
<evidence type="ECO:0000256" key="4">
    <source>
        <dbReference type="ARBA" id="ARBA00022840"/>
    </source>
</evidence>
<keyword evidence="3 9" id="KW-0547">Nucleotide-binding</keyword>
<comment type="caution">
    <text evidence="9">Lacks conserved residue(s) required for the propagation of feature annotation.</text>
</comment>
<accession>C2MB60</accession>
<dbReference type="PROSITE" id="PS52040">
    <property type="entry name" value="TOPO_IIA"/>
    <property type="match status" value="1"/>
</dbReference>
<evidence type="ECO:0000256" key="2">
    <source>
        <dbReference type="ARBA" id="ARBA00008263"/>
    </source>
</evidence>
<evidence type="ECO:0000256" key="6">
    <source>
        <dbReference type="ARBA" id="ARBA00023125"/>
    </source>
</evidence>
<dbReference type="PANTHER" id="PTHR43493">
    <property type="entry name" value="DNA GYRASE/TOPOISOMERASE SUBUNIT A"/>
    <property type="match status" value="1"/>
</dbReference>
<dbReference type="GO" id="GO:0006261">
    <property type="term" value="P:DNA-templated DNA replication"/>
    <property type="evidence" value="ECO:0007669"/>
    <property type="project" value="UniProtKB-UniRule"/>
</dbReference>
<dbReference type="OrthoDB" id="9806486at2"/>
<evidence type="ECO:0000256" key="9">
    <source>
        <dbReference type="HAMAP-Rule" id="MF_01897"/>
    </source>
</evidence>
<dbReference type="InterPro" id="IPR013757">
    <property type="entry name" value="Topo_IIA_A_a_sf"/>
</dbReference>
<dbReference type="PANTHER" id="PTHR43493:SF5">
    <property type="entry name" value="DNA GYRASE SUBUNIT A, CHLOROPLASTIC_MITOCHONDRIAL"/>
    <property type="match status" value="1"/>
</dbReference>
<comment type="catalytic activity">
    <reaction evidence="1 9 10">
        <text>ATP-dependent breakage, passage and rejoining of double-stranded DNA.</text>
        <dbReference type="EC" id="5.6.2.2"/>
    </reaction>
</comment>
<dbReference type="Gene3D" id="1.10.268.10">
    <property type="entry name" value="Topoisomerase, domain 3"/>
    <property type="match status" value="1"/>
</dbReference>
<evidence type="ECO:0000313" key="14">
    <source>
        <dbReference type="EMBL" id="EEK17021.1"/>
    </source>
</evidence>
<dbReference type="Pfam" id="PF00521">
    <property type="entry name" value="DNA_topoisoIV"/>
    <property type="match status" value="1"/>
</dbReference>
<dbReference type="HAMAP" id="MF_01897">
    <property type="entry name" value="GyrA"/>
    <property type="match status" value="1"/>
</dbReference>
<dbReference type="NCBIfam" id="TIGR01063">
    <property type="entry name" value="gyrA"/>
    <property type="match status" value="1"/>
</dbReference>
<keyword evidence="7 9" id="KW-0413">Isomerase</keyword>
<comment type="similarity">
    <text evidence="2 9">Belongs to the type II topoisomerase GyrA/ParC subunit family.</text>
</comment>
<evidence type="ECO:0000313" key="15">
    <source>
        <dbReference type="Proteomes" id="UP000003303"/>
    </source>
</evidence>
<protein>
    <recommendedName>
        <fullName evidence="9">DNA gyrase subunit A</fullName>
        <ecNumber evidence="9">5.6.2.2</ecNumber>
    </recommendedName>
</protein>
<comment type="miscellaneous">
    <text evidence="9">Few gyrases are as efficient as E.coli at forming negative supercoils. Not all organisms have 2 type II topoisomerases; in organisms with a single type II topoisomerase this enzyme also has to decatenate newly replicated chromosomes.</text>
</comment>
<dbReference type="Gene3D" id="2.120.10.90">
    <property type="entry name" value="DNA gyrase/topoisomerase IV, subunit A, C-terminal"/>
    <property type="match status" value="1"/>
</dbReference>
<dbReference type="GO" id="GO:0005737">
    <property type="term" value="C:cytoplasm"/>
    <property type="evidence" value="ECO:0007669"/>
    <property type="project" value="UniProtKB-SubCell"/>
</dbReference>
<evidence type="ECO:0000256" key="10">
    <source>
        <dbReference type="PROSITE-ProRule" id="PRU01384"/>
    </source>
</evidence>
<feature type="active site" description="O-(5'-phospho-DNA)-tyrosine intermediate" evidence="9 10">
    <location>
        <position position="122"/>
    </location>
</feature>
<dbReference type="InterPro" id="IPR050220">
    <property type="entry name" value="Type_II_DNA_Topoisomerases"/>
</dbReference>
<dbReference type="InterPro" id="IPR035516">
    <property type="entry name" value="Gyrase/topoIV_suA_C"/>
</dbReference>
<keyword evidence="6 9" id="KW-0238">DNA-binding</keyword>
<dbReference type="Pfam" id="PF03989">
    <property type="entry name" value="DNA_gyraseA_C"/>
    <property type="match status" value="6"/>
</dbReference>
<evidence type="ECO:0000256" key="11">
    <source>
        <dbReference type="SAM" id="Coils"/>
    </source>
</evidence>
<dbReference type="NCBIfam" id="NF004043">
    <property type="entry name" value="PRK05560.1"/>
    <property type="match status" value="1"/>
</dbReference>
<comment type="subunit">
    <text evidence="9">Heterotetramer, composed of two GyrA and two GyrB chains. In the heterotetramer, GyrA contains the active site tyrosine that forms a transient covalent intermediate with DNA, while GyrB binds cofactors and catalyzes ATP hydrolysis.</text>
</comment>
<organism evidence="14 15">
    <name type="scientific">Porphyromonas uenonis 60-3</name>
    <dbReference type="NCBI Taxonomy" id="596327"/>
    <lineage>
        <taxon>Bacteria</taxon>
        <taxon>Pseudomonadati</taxon>
        <taxon>Bacteroidota</taxon>
        <taxon>Bacteroidia</taxon>
        <taxon>Bacteroidales</taxon>
        <taxon>Porphyromonadaceae</taxon>
        <taxon>Porphyromonas</taxon>
    </lineage>
</organism>
<keyword evidence="4 9" id="KW-0067">ATP-binding</keyword>
<dbReference type="RefSeq" id="WP_007365166.1">
    <property type="nucleotide sequence ID" value="NZ_ACLR01000120.1"/>
</dbReference>
<evidence type="ECO:0000256" key="8">
    <source>
        <dbReference type="ARBA" id="ARBA00063644"/>
    </source>
</evidence>
<dbReference type="NCBIfam" id="NF004044">
    <property type="entry name" value="PRK05561.1"/>
    <property type="match status" value="1"/>
</dbReference>
<feature type="domain" description="Topo IIA-type catalytic" evidence="13">
    <location>
        <begin position="34"/>
        <end position="498"/>
    </location>
</feature>
<dbReference type="GO" id="GO:0006265">
    <property type="term" value="P:DNA topological change"/>
    <property type="evidence" value="ECO:0007669"/>
    <property type="project" value="UniProtKB-UniRule"/>
</dbReference>
<dbReference type="Gene3D" id="3.90.199.10">
    <property type="entry name" value="Topoisomerase II, domain 5"/>
    <property type="match status" value="1"/>
</dbReference>
<name>C2MB60_9PORP</name>
<dbReference type="EMBL" id="ACLR01000120">
    <property type="protein sequence ID" value="EEK17021.1"/>
    <property type="molecule type" value="Genomic_DNA"/>
</dbReference>
<evidence type="ECO:0000256" key="7">
    <source>
        <dbReference type="ARBA" id="ARBA00023235"/>
    </source>
</evidence>
<dbReference type="Gene3D" id="3.30.1360.40">
    <property type="match status" value="1"/>
</dbReference>
<dbReference type="FunFam" id="3.30.1360.40:FF:000002">
    <property type="entry name" value="DNA gyrase subunit A"/>
    <property type="match status" value="1"/>
</dbReference>
<dbReference type="FunFam" id="2.120.10.90:FF:000005">
    <property type="entry name" value="DNA topoisomerase 4 subunit A"/>
    <property type="match status" value="1"/>
</dbReference>
<keyword evidence="5 9" id="KW-0799">Topoisomerase</keyword>
<comment type="caution">
    <text evidence="14">The sequence shown here is derived from an EMBL/GenBank/DDBJ whole genome shotgun (WGS) entry which is preliminary data.</text>
</comment>
<evidence type="ECO:0000256" key="12">
    <source>
        <dbReference type="SAM" id="MobiDB-lite"/>
    </source>
</evidence>
<dbReference type="InterPro" id="IPR002205">
    <property type="entry name" value="Topo_IIA_dom_A"/>
</dbReference>
<dbReference type="InterPro" id="IPR006691">
    <property type="entry name" value="GyrA/parC_rep"/>
</dbReference>
<keyword evidence="11" id="KW-0175">Coiled coil</keyword>
<dbReference type="AlphaFoldDB" id="C2MB60"/>
<feature type="region of interest" description="Disordered" evidence="12">
    <location>
        <begin position="819"/>
        <end position="860"/>
    </location>
</feature>
<dbReference type="SUPFAM" id="SSF101904">
    <property type="entry name" value="GyrA/ParC C-terminal domain-like"/>
    <property type="match status" value="1"/>
</dbReference>
<sequence>MEDSIDRIIPVDIEDEMKTSYIDYSMSVIVSRALPDVRDGLKPVHRRVLYSMNESGNTYNNPTRKCARAVGDIMGKYHPHGDSSVYNTLVRLAQGWNMRYPLVQGQGNFGSIDGDSPAAMRYTESRLNQFAQEMLRDIDMETVDFQDNFDGDFKEPTVLPCRIPNLLINGAAGIAVGMATNMAPHNLTETLNACIAYIDARGEITVDELMQYVKAPDFPTGGVIYGYEGVKEAFRTGRGRIVIRGKADIEEYHSHERIIIREIPYQVRKSDMVAKIAQLVNEKKIDGISDISDESSNKGIRIVIDIKKDANAGVVLNYLYKYSDLESYFSVNNIALVNGRPRQLNLKDLIGHFVDHRHDVVTRRAQYELRKAQERIHILEGLIIAVDHIDEVIRIIRSSEETREAMNRLMEAFNLSELQARAIVDMRLRQLTKLDIDKLQHEYNELKERIDYLNLFLSDINMRMELIQEECREIIEKYGDERRSEIVYASEDLNPEDFYADEDMVITISHLGYIKRTPLSEFRTQTRGGVGVKGADSRDEDFVEYIYSATMHATMMLFTATGRVYWLRVFEIPEGSKSSKGRHIQNLLDLDEENRITAFLRIKNLTTDADFVNTHYLVFATEQGLIKKTLLAHYANPRKTGVRAINLRDDDQVVSVALSNGNCEIFLANRNGRCVRFNEQEVRPMGRTATGVRGIRLDNDPNDKVVGMVVHRLKNSDETILVISEKGYGKRSRIDDYRITKRGAKGVKTINVTDKTGQLIDIRAVEDDDNIMIINKSGVAIRLSMEQVRVMGRATQGVKMIDLNKRSDEIASICNVVAEEEEPELVDEADLDDPSEFVPQEEDLNDFDDSPAQDEESSED</sequence>
<proteinExistence type="inferred from homology"/>